<evidence type="ECO:0000256" key="6">
    <source>
        <dbReference type="ARBA" id="ARBA00023274"/>
    </source>
</evidence>
<dbReference type="SUPFAM" id="SSF57829">
    <property type="entry name" value="Zn-binding ribosomal proteins"/>
    <property type="match status" value="1"/>
</dbReference>
<dbReference type="GO" id="GO:0005762">
    <property type="term" value="C:mitochondrial large ribosomal subunit"/>
    <property type="evidence" value="ECO:0007669"/>
    <property type="project" value="TreeGrafter"/>
</dbReference>
<comment type="similarity">
    <text evidence="2">Belongs to the bacterial ribosomal protein bL32 family.</text>
</comment>
<dbReference type="InterPro" id="IPR011332">
    <property type="entry name" value="Ribosomal_zn-bd"/>
</dbReference>
<evidence type="ECO:0000256" key="1">
    <source>
        <dbReference type="ARBA" id="ARBA00004173"/>
    </source>
</evidence>
<feature type="region of interest" description="Disordered" evidence="10">
    <location>
        <begin position="178"/>
        <end position="201"/>
    </location>
</feature>
<dbReference type="GO" id="GO:0006412">
    <property type="term" value="P:translation"/>
    <property type="evidence" value="ECO:0007669"/>
    <property type="project" value="InterPro"/>
</dbReference>
<gene>
    <name evidence="11" type="ORF">TTEB3V08_LOCUS11797</name>
</gene>
<keyword evidence="4" id="KW-0689">Ribosomal protein</keyword>
<dbReference type="Pfam" id="PF01783">
    <property type="entry name" value="Ribosomal_L32p"/>
    <property type="match status" value="1"/>
</dbReference>
<accession>A0A7R9IT53</accession>
<evidence type="ECO:0000256" key="8">
    <source>
        <dbReference type="ARBA" id="ARBA00042577"/>
    </source>
</evidence>
<evidence type="ECO:0000256" key="7">
    <source>
        <dbReference type="ARBA" id="ARBA00039935"/>
    </source>
</evidence>
<dbReference type="AlphaFoldDB" id="A0A7R9IT53"/>
<feature type="compositionally biased region" description="Polar residues" evidence="10">
    <location>
        <begin position="178"/>
        <end position="195"/>
    </location>
</feature>
<comment type="subcellular location">
    <subcellularLocation>
        <location evidence="1">Mitochondrion</location>
    </subcellularLocation>
</comment>
<dbReference type="InterPro" id="IPR002677">
    <property type="entry name" value="Ribosomal_bL32"/>
</dbReference>
<sequence length="201" mass="23045">MNARLVILHLKNIFQRLENVLKSASGHNFPPEAYCLSFIDGPHMKEVSATEGFSLKQLLEESILWAVPKHRRTIEKRLKRKYGHPDYVYKMLKPKSNLMVCNSCGHHHEAGILCAHCYDEVRKETEEMQTKIQEGLGLSPVEQEVVVLYEGEKEAQIAEFWQGKRIVEMNKPRPSWFSKNLLQKTTSPPSSSTDVKPSELA</sequence>
<evidence type="ECO:0000256" key="3">
    <source>
        <dbReference type="ARBA" id="ARBA00022946"/>
    </source>
</evidence>
<evidence type="ECO:0000256" key="5">
    <source>
        <dbReference type="ARBA" id="ARBA00023128"/>
    </source>
</evidence>
<reference evidence="11" key="1">
    <citation type="submission" date="2020-11" db="EMBL/GenBank/DDBJ databases">
        <authorList>
            <person name="Tran Van P."/>
        </authorList>
    </citation>
    <scope>NUCLEOTIDE SEQUENCE</scope>
</reference>
<dbReference type="GO" id="GO:0003735">
    <property type="term" value="F:structural constituent of ribosome"/>
    <property type="evidence" value="ECO:0007669"/>
    <property type="project" value="InterPro"/>
</dbReference>
<evidence type="ECO:0000313" key="11">
    <source>
        <dbReference type="EMBL" id="CAD7463918.1"/>
    </source>
</evidence>
<proteinExistence type="inferred from homology"/>
<protein>
    <recommendedName>
        <fullName evidence="7">Large ribosomal subunit protein bL32m</fullName>
    </recommendedName>
    <alternativeName>
        <fullName evidence="8">39S ribosomal protein L32, mitochondrial</fullName>
    </alternativeName>
</protein>
<evidence type="ECO:0000256" key="4">
    <source>
        <dbReference type="ARBA" id="ARBA00022980"/>
    </source>
</evidence>
<organism evidence="11">
    <name type="scientific">Timema tahoe</name>
    <dbReference type="NCBI Taxonomy" id="61484"/>
    <lineage>
        <taxon>Eukaryota</taxon>
        <taxon>Metazoa</taxon>
        <taxon>Ecdysozoa</taxon>
        <taxon>Arthropoda</taxon>
        <taxon>Hexapoda</taxon>
        <taxon>Insecta</taxon>
        <taxon>Pterygota</taxon>
        <taxon>Neoptera</taxon>
        <taxon>Polyneoptera</taxon>
        <taxon>Phasmatodea</taxon>
        <taxon>Timematodea</taxon>
        <taxon>Timematoidea</taxon>
        <taxon>Timematidae</taxon>
        <taxon>Timema</taxon>
    </lineage>
</organism>
<dbReference type="InterPro" id="IPR051991">
    <property type="entry name" value="Mitoribosomal_protein_bL32"/>
</dbReference>
<dbReference type="PANTHER" id="PTHR21026">
    <property type="entry name" value="39S RIBOSOMAL PROTEIN L32, MITOCHONDRIAL"/>
    <property type="match status" value="1"/>
</dbReference>
<evidence type="ECO:0000256" key="9">
    <source>
        <dbReference type="ARBA" id="ARBA00045766"/>
    </source>
</evidence>
<dbReference type="PANTHER" id="PTHR21026:SF2">
    <property type="entry name" value="LARGE RIBOSOMAL SUBUNIT PROTEIN BL32M"/>
    <property type="match status" value="1"/>
</dbReference>
<name>A0A7R9IT53_9NEOP</name>
<keyword evidence="5" id="KW-0496">Mitochondrion</keyword>
<evidence type="ECO:0000256" key="2">
    <source>
        <dbReference type="ARBA" id="ARBA00008560"/>
    </source>
</evidence>
<dbReference type="EMBL" id="OE009724">
    <property type="protein sequence ID" value="CAD7463918.1"/>
    <property type="molecule type" value="Genomic_DNA"/>
</dbReference>
<keyword evidence="3" id="KW-0809">Transit peptide</keyword>
<comment type="function">
    <text evidence="9">Component of the mitochondrial large ribosomal subunit (mt-LSU). The mitochondrial ribosome (mitoribosome) is a large ribonucleoprotein complex responsible for the synthesis of proteins inside mitochondria.</text>
</comment>
<evidence type="ECO:0000256" key="10">
    <source>
        <dbReference type="SAM" id="MobiDB-lite"/>
    </source>
</evidence>
<keyword evidence="6" id="KW-0687">Ribonucleoprotein</keyword>